<dbReference type="Gene3D" id="3.40.50.12780">
    <property type="entry name" value="N-terminal domain of ligase-like"/>
    <property type="match status" value="2"/>
</dbReference>
<protein>
    <submittedName>
        <fullName evidence="2">G381 protein</fullName>
    </submittedName>
</protein>
<keyword evidence="3" id="KW-1185">Reference proteome</keyword>
<dbReference type="InterPro" id="IPR020845">
    <property type="entry name" value="AMP-binding_CS"/>
</dbReference>
<accession>A0ABP1FJM1</accession>
<comment type="caution">
    <text evidence="2">The sequence shown here is derived from an EMBL/GenBank/DDBJ whole genome shotgun (WGS) entry which is preliminary data.</text>
</comment>
<gene>
    <name evidence="2" type="primary">g381</name>
    <name evidence="2" type="ORF">VP750_LOCUS333</name>
</gene>
<dbReference type="Proteomes" id="UP001497392">
    <property type="component" value="Unassembled WGS sequence"/>
</dbReference>
<name>A0ABP1FJM1_9CHLO</name>
<dbReference type="PROSITE" id="PS00455">
    <property type="entry name" value="AMP_BINDING"/>
    <property type="match status" value="1"/>
</dbReference>
<dbReference type="PANTHER" id="PTHR43813">
    <property type="entry name" value="ACYL-ACTIVATING ENZYME 16, CHLOROPLASTIC-RELATED"/>
    <property type="match status" value="1"/>
</dbReference>
<dbReference type="SUPFAM" id="SSF56801">
    <property type="entry name" value="Acetyl-CoA synthetase-like"/>
    <property type="match status" value="2"/>
</dbReference>
<evidence type="ECO:0000259" key="1">
    <source>
        <dbReference type="Pfam" id="PF00501"/>
    </source>
</evidence>
<sequence>MPTTSAAFSGVPQIWAGLADERGDQLAAIDPHQSPQTKLTFLELESQIIQFAAGLHALKLQAGDKVALFSKNSSRWLVADQAVMTVRELMLSSALCSQESLHVQVALFSENSSRWLVADQAVMTVGAADAVRGASSPAEEMAYIVRHSESCGIIAQDSATLERLAPALGGGASSSSSNGSNGSASHGQESGIRFAIVLWGELSDKCRTLLDCPVLTFADVLAKGHRASASFSPQPLSADQLATIVYTSGTTGNPKGVMLSHANLRYQLDNLHHYLAPRPGDRSLSLLPPWHIYERSCGYFLYSRACTQVYTNIRKFKEDLSLYPPHHFVCVPLVLDTLYGRVQAQIKKGSAVKRLLARFFFAAGTAYIHARRIVEGVALQYAHRAPSMPRVMLAALTAAVLYPIYRLGQILVFSKIRAALGIMSTIISGGGSLAGHLDDFYEVLSLPVLNGWGLTETSPVLACRRSVPPRENVRGSVGLPIPGTQVRVVDPETLAPLSEGQKGLLLARGPGVMKGYFNDEAATAKAFSAGNGWFDTGDLGWRAPTGVAGSHMAGHIVLTGRAKDTIVLSSGENVEPGPIEDACTASTYIQHMVLLGQDQRMLGALVMPAKEAFDELESVKGKLSDDEIRAVIRSEISKATASRPHFERIAAFTLLKEPMSPENGTLTRTFKPRRAAIYSKYAKEVAEVQGKLRRV</sequence>
<dbReference type="InterPro" id="IPR052987">
    <property type="entry name" value="Chloroplast_AMP-bd_Enzymes"/>
</dbReference>
<proteinExistence type="predicted"/>
<feature type="domain" description="AMP-dependent synthetase/ligase" evidence="1">
    <location>
        <begin position="104"/>
        <end position="517"/>
    </location>
</feature>
<evidence type="ECO:0000313" key="2">
    <source>
        <dbReference type="EMBL" id="CAL5218674.1"/>
    </source>
</evidence>
<dbReference type="Pfam" id="PF23562">
    <property type="entry name" value="AMP-binding_C_3"/>
    <property type="match status" value="1"/>
</dbReference>
<feature type="domain" description="AMP-dependent synthetase/ligase" evidence="1">
    <location>
        <begin position="20"/>
        <end position="85"/>
    </location>
</feature>
<dbReference type="Pfam" id="PF00501">
    <property type="entry name" value="AMP-binding"/>
    <property type="match status" value="2"/>
</dbReference>
<dbReference type="PANTHER" id="PTHR43813:SF1">
    <property type="entry name" value="ACYL-ACTIVATING ENZYME 16, CHLOROPLASTIC-RELATED"/>
    <property type="match status" value="1"/>
</dbReference>
<reference evidence="2 3" key="1">
    <citation type="submission" date="2024-06" db="EMBL/GenBank/DDBJ databases">
        <authorList>
            <person name="Kraege A."/>
            <person name="Thomma B."/>
        </authorList>
    </citation>
    <scope>NUCLEOTIDE SEQUENCE [LARGE SCALE GENOMIC DNA]</scope>
</reference>
<evidence type="ECO:0000313" key="3">
    <source>
        <dbReference type="Proteomes" id="UP001497392"/>
    </source>
</evidence>
<dbReference type="EMBL" id="CAXHTA020000001">
    <property type="protein sequence ID" value="CAL5218674.1"/>
    <property type="molecule type" value="Genomic_DNA"/>
</dbReference>
<dbReference type="InterPro" id="IPR042099">
    <property type="entry name" value="ANL_N_sf"/>
</dbReference>
<dbReference type="InterPro" id="IPR000873">
    <property type="entry name" value="AMP-dep_synth/lig_dom"/>
</dbReference>
<organism evidence="2 3">
    <name type="scientific">Coccomyxa viridis</name>
    <dbReference type="NCBI Taxonomy" id="1274662"/>
    <lineage>
        <taxon>Eukaryota</taxon>
        <taxon>Viridiplantae</taxon>
        <taxon>Chlorophyta</taxon>
        <taxon>core chlorophytes</taxon>
        <taxon>Trebouxiophyceae</taxon>
        <taxon>Trebouxiophyceae incertae sedis</taxon>
        <taxon>Coccomyxaceae</taxon>
        <taxon>Coccomyxa</taxon>
    </lineage>
</organism>